<name>A0AAP6EJW5_9ACTN</name>
<reference evidence="1 3" key="1">
    <citation type="journal article" date="2023" name="Microb. Genom.">
        <title>Mesoterricola silvestris gen. nov., sp. nov., Mesoterricola sediminis sp. nov., Geothrix oryzae sp. nov., Geothrix edaphica sp. nov., Geothrix rubra sp. nov., and Geothrix limicola sp. nov., six novel members of Acidobacteriota isolated from soils.</title>
        <authorList>
            <person name="Weisberg A.J."/>
            <person name="Pearce E."/>
            <person name="Kramer C.G."/>
            <person name="Chang J.H."/>
            <person name="Clarke C.R."/>
        </authorList>
    </citation>
    <scope>NUCLEOTIDE SEQUENCE</scope>
    <source>
        <strain evidence="2 3">NB05-1H</strain>
        <strain evidence="1">NRRL_B-16521</strain>
    </source>
</reference>
<dbReference type="Proteomes" id="UP001272987">
    <property type="component" value="Unassembled WGS sequence"/>
</dbReference>
<dbReference type="Proteomes" id="UP001282288">
    <property type="component" value="Unassembled WGS sequence"/>
</dbReference>
<sequence>MRPDVQDLYGGVTGPLTARGLTCTVEYGLSDWIVHAELPDHSYLIISPPQEPPGHHPAGRPDAWTASWNRDTPPAHRLLYDSTPGGLDEAQHGRLLPLLHALDTHLDRLHVPPRPCAPPHHSQHPMPVSDFTRDLARHLPGGWQPDPTPALTGTDAAGARIWDSGPLPYTAFETAATPRSILTSGHGLQLYVMPRPHRHGQYLVLPMLPPGTGHRHVQGITAPRGIAVPADPARATAAVRRRLLDDHRAASLAALGRSSPGRLQIHVDTDARQRPRIRTGHVNVLRELLDHGARIDPVTGDCHVPDTGSPGQAQRRLAISLHRLRRRGYHVIVHTPIGTISRPPLPHPHLRGRRR</sequence>
<protein>
    <submittedName>
        <fullName evidence="1">Uncharacterized protein</fullName>
    </submittedName>
</protein>
<keyword evidence="3" id="KW-1185">Reference proteome</keyword>
<comment type="caution">
    <text evidence="1">The sequence shown here is derived from an EMBL/GenBank/DDBJ whole genome shotgun (WGS) entry which is preliminary data.</text>
</comment>
<evidence type="ECO:0000313" key="4">
    <source>
        <dbReference type="Proteomes" id="UP001282288"/>
    </source>
</evidence>
<dbReference type="GeneID" id="69812438"/>
<dbReference type="RefSeq" id="WP_010359852.1">
    <property type="nucleotide sequence ID" value="NZ_CP122369.1"/>
</dbReference>
<evidence type="ECO:0000313" key="3">
    <source>
        <dbReference type="Proteomes" id="UP001272987"/>
    </source>
</evidence>
<gene>
    <name evidence="1" type="ORF">PV399_38905</name>
    <name evidence="2" type="ORF">PV666_44385</name>
</gene>
<dbReference type="EMBL" id="JARAWC010000044">
    <property type="protein sequence ID" value="MDX2965642.1"/>
    <property type="molecule type" value="Genomic_DNA"/>
</dbReference>
<dbReference type="EMBL" id="JARAWP010000039">
    <property type="protein sequence ID" value="MDX3024856.1"/>
    <property type="molecule type" value="Genomic_DNA"/>
</dbReference>
<evidence type="ECO:0000313" key="1">
    <source>
        <dbReference type="EMBL" id="MDX2965642.1"/>
    </source>
</evidence>
<dbReference type="AlphaFoldDB" id="A0AAP6EJW5"/>
<proteinExistence type="predicted"/>
<accession>A0AAP6EJW5</accession>
<evidence type="ECO:0000313" key="2">
    <source>
        <dbReference type="EMBL" id="MDX3024856.1"/>
    </source>
</evidence>
<organism evidence="1 4">
    <name type="scientific">Streptomyces acidiscabies</name>
    <dbReference type="NCBI Taxonomy" id="42234"/>
    <lineage>
        <taxon>Bacteria</taxon>
        <taxon>Bacillati</taxon>
        <taxon>Actinomycetota</taxon>
        <taxon>Actinomycetes</taxon>
        <taxon>Kitasatosporales</taxon>
        <taxon>Streptomycetaceae</taxon>
        <taxon>Streptomyces</taxon>
    </lineage>
</organism>